<keyword evidence="2" id="KW-1185">Reference proteome</keyword>
<protein>
    <submittedName>
        <fullName evidence="1">Uncharacterized protein</fullName>
    </submittedName>
</protein>
<dbReference type="AlphaFoldDB" id="A0A024GBY2"/>
<gene>
    <name evidence="1" type="ORF">BN9_048240</name>
</gene>
<evidence type="ECO:0000313" key="1">
    <source>
        <dbReference type="EMBL" id="CCI44040.1"/>
    </source>
</evidence>
<reference evidence="1 2" key="1">
    <citation type="submission" date="2012-05" db="EMBL/GenBank/DDBJ databases">
        <title>Recombination and specialization in a pathogen metapopulation.</title>
        <authorList>
            <person name="Gardiner A."/>
            <person name="Kemen E."/>
            <person name="Schultz-Larsen T."/>
            <person name="MacLean D."/>
            <person name="Van Oosterhout C."/>
            <person name="Jones J.D.G."/>
        </authorList>
    </citation>
    <scope>NUCLEOTIDE SEQUENCE [LARGE SCALE GENOMIC DNA]</scope>
    <source>
        <strain evidence="1 2">Ac Nc2</strain>
    </source>
</reference>
<name>A0A024GBY2_9STRA</name>
<dbReference type="EMBL" id="CAIX01000060">
    <property type="protein sequence ID" value="CCI44040.1"/>
    <property type="molecule type" value="Genomic_DNA"/>
</dbReference>
<comment type="caution">
    <text evidence="1">The sequence shown here is derived from an EMBL/GenBank/DDBJ whole genome shotgun (WGS) entry which is preliminary data.</text>
</comment>
<dbReference type="InParanoid" id="A0A024GBY2"/>
<accession>A0A024GBY2</accession>
<evidence type="ECO:0000313" key="2">
    <source>
        <dbReference type="Proteomes" id="UP000053237"/>
    </source>
</evidence>
<sequence>MTCIGSDAAGYVEENPSWQIEEELYYNTRHREEVGEINSVFYLVRSCFASFYQSLSYLSRISLGTKLTIHPTKSYLKLSLIIGAFGIFRFTRHFFFFCSP</sequence>
<organism evidence="1 2">
    <name type="scientific">Albugo candida</name>
    <dbReference type="NCBI Taxonomy" id="65357"/>
    <lineage>
        <taxon>Eukaryota</taxon>
        <taxon>Sar</taxon>
        <taxon>Stramenopiles</taxon>
        <taxon>Oomycota</taxon>
        <taxon>Peronosporomycetes</taxon>
        <taxon>Albuginales</taxon>
        <taxon>Albuginaceae</taxon>
        <taxon>Albugo</taxon>
    </lineage>
</organism>
<proteinExistence type="predicted"/>
<dbReference type="Proteomes" id="UP000053237">
    <property type="component" value="Unassembled WGS sequence"/>
</dbReference>